<dbReference type="AlphaFoldDB" id="A0A645H400"/>
<proteinExistence type="predicted"/>
<comment type="caution">
    <text evidence="1">The sequence shown here is derived from an EMBL/GenBank/DDBJ whole genome shotgun (WGS) entry which is preliminary data.</text>
</comment>
<gene>
    <name evidence="1" type="ORF">SDC9_180209</name>
</gene>
<name>A0A645H400_9ZZZZ</name>
<reference evidence="1" key="1">
    <citation type="submission" date="2019-08" db="EMBL/GenBank/DDBJ databases">
        <authorList>
            <person name="Kucharzyk K."/>
            <person name="Murdoch R.W."/>
            <person name="Higgins S."/>
            <person name="Loffler F."/>
        </authorList>
    </citation>
    <scope>NUCLEOTIDE SEQUENCE</scope>
</reference>
<evidence type="ECO:0000313" key="1">
    <source>
        <dbReference type="EMBL" id="MPN32729.1"/>
    </source>
</evidence>
<accession>A0A645H400</accession>
<sequence>MCGPIASLDGADSGGDNFRNRFGLFQGAFQVLQLRRIEAIGDPDGNFQGIRLFNCMFLTEGRGYFFVGGALGFHGLSSDFFSHGFCQREVNLTQHFGDLLPYIRRFHHLKLKDEGIPQVLLLHL</sequence>
<protein>
    <submittedName>
        <fullName evidence="1">Uncharacterized protein</fullName>
    </submittedName>
</protein>
<dbReference type="EMBL" id="VSSQ01084895">
    <property type="protein sequence ID" value="MPN32729.1"/>
    <property type="molecule type" value="Genomic_DNA"/>
</dbReference>
<organism evidence="1">
    <name type="scientific">bioreactor metagenome</name>
    <dbReference type="NCBI Taxonomy" id="1076179"/>
    <lineage>
        <taxon>unclassified sequences</taxon>
        <taxon>metagenomes</taxon>
        <taxon>ecological metagenomes</taxon>
    </lineage>
</organism>